<evidence type="ECO:0000256" key="2">
    <source>
        <dbReference type="SAM" id="SignalP"/>
    </source>
</evidence>
<gene>
    <name evidence="4" type="ORF">T9A_03211</name>
</gene>
<keyword evidence="1 2" id="KW-0732">Signal</keyword>
<reference evidence="4 5" key="1">
    <citation type="submission" date="2012-09" db="EMBL/GenBank/DDBJ databases">
        <title>Genome Sequence of alkane-degrading Bacterium Alcanivorax jadensis T9.</title>
        <authorList>
            <person name="Lai Q."/>
            <person name="Shao Z."/>
        </authorList>
    </citation>
    <scope>NUCLEOTIDE SEQUENCE [LARGE SCALE GENOMIC DNA]</scope>
    <source>
        <strain evidence="4 5">T9</strain>
    </source>
</reference>
<feature type="domain" description="Outer membrane protein beta-barrel" evidence="3">
    <location>
        <begin position="9"/>
        <end position="147"/>
    </location>
</feature>
<evidence type="ECO:0000313" key="5">
    <source>
        <dbReference type="Proteomes" id="UP000029443"/>
    </source>
</evidence>
<evidence type="ECO:0000313" key="4">
    <source>
        <dbReference type="EMBL" id="KGD59750.1"/>
    </source>
</evidence>
<dbReference type="InterPro" id="IPR027385">
    <property type="entry name" value="Beta-barrel_OMP"/>
</dbReference>
<feature type="chain" id="PRO_5047050177" description="Outer membrane protein beta-barrel domain-containing protein" evidence="2">
    <location>
        <begin position="24"/>
        <end position="226"/>
    </location>
</feature>
<evidence type="ECO:0000259" key="3">
    <source>
        <dbReference type="Pfam" id="PF13505"/>
    </source>
</evidence>
<dbReference type="RefSeq" id="WP_035250579.1">
    <property type="nucleotide sequence ID" value="NZ_ARXU01000019.1"/>
</dbReference>
<accession>A0ABR4W8M3</accession>
<protein>
    <recommendedName>
        <fullName evidence="3">Outer membrane protein beta-barrel domain-containing protein</fullName>
    </recommendedName>
</protein>
<organism evidence="4 5">
    <name type="scientific">Alcanivorax jadensis T9</name>
    <dbReference type="NCBI Taxonomy" id="1177181"/>
    <lineage>
        <taxon>Bacteria</taxon>
        <taxon>Pseudomonadati</taxon>
        <taxon>Pseudomonadota</taxon>
        <taxon>Gammaproteobacteria</taxon>
        <taxon>Oceanospirillales</taxon>
        <taxon>Alcanivoracaceae</taxon>
        <taxon>Alcanivorax</taxon>
    </lineage>
</organism>
<comment type="caution">
    <text evidence="4">The sequence shown here is derived from an EMBL/GenBank/DDBJ whole genome shotgun (WGS) entry which is preliminary data.</text>
</comment>
<name>A0ABR4W8M3_9GAMM</name>
<feature type="signal peptide" evidence="2">
    <location>
        <begin position="1"/>
        <end position="23"/>
    </location>
</feature>
<dbReference type="Pfam" id="PF13505">
    <property type="entry name" value="OMP_b-brl"/>
    <property type="match status" value="1"/>
</dbReference>
<dbReference type="SUPFAM" id="SSF56935">
    <property type="entry name" value="Porins"/>
    <property type="match status" value="1"/>
</dbReference>
<dbReference type="EMBL" id="ARXU01000019">
    <property type="protein sequence ID" value="KGD59750.1"/>
    <property type="molecule type" value="Genomic_DNA"/>
</dbReference>
<keyword evidence="5" id="KW-1185">Reference proteome</keyword>
<sequence length="226" mass="23694">MNKKISVFAIAALAGAISQTAMAEAPSFNYVQFDYVVSGDSEVSSGGLSDSLDLQQGFGLQGGFEVGDYVMVLGRHLSLDYDDDQGAGLTGVENTALNDMTFIGVGAHFPLADVVDLYGAVGFSRPTLTSFAGEGFGFEVGARANFDMVTASLWYNMGDTDTDASVGPGSVDIDPELLGLDVAIAFAPDAPELVLGYVDASHEAEVGNTKVDVDYDHFSIGVRKSF</sequence>
<proteinExistence type="predicted"/>
<dbReference type="Proteomes" id="UP000029443">
    <property type="component" value="Unassembled WGS sequence"/>
</dbReference>
<evidence type="ECO:0000256" key="1">
    <source>
        <dbReference type="ARBA" id="ARBA00022729"/>
    </source>
</evidence>